<organism evidence="1">
    <name type="scientific">Arundo donax</name>
    <name type="common">Giant reed</name>
    <name type="synonym">Donax arundinaceus</name>
    <dbReference type="NCBI Taxonomy" id="35708"/>
    <lineage>
        <taxon>Eukaryota</taxon>
        <taxon>Viridiplantae</taxon>
        <taxon>Streptophyta</taxon>
        <taxon>Embryophyta</taxon>
        <taxon>Tracheophyta</taxon>
        <taxon>Spermatophyta</taxon>
        <taxon>Magnoliopsida</taxon>
        <taxon>Liliopsida</taxon>
        <taxon>Poales</taxon>
        <taxon>Poaceae</taxon>
        <taxon>PACMAD clade</taxon>
        <taxon>Arundinoideae</taxon>
        <taxon>Arundineae</taxon>
        <taxon>Arundo</taxon>
    </lineage>
</organism>
<accession>A0A0A9B3I0</accession>
<reference evidence="1" key="1">
    <citation type="submission" date="2014-09" db="EMBL/GenBank/DDBJ databases">
        <authorList>
            <person name="Magalhaes I.L.F."/>
            <person name="Oliveira U."/>
            <person name="Santos F.R."/>
            <person name="Vidigal T.H.D.A."/>
            <person name="Brescovit A.D."/>
            <person name="Santos A.J."/>
        </authorList>
    </citation>
    <scope>NUCLEOTIDE SEQUENCE</scope>
    <source>
        <tissue evidence="1">Shoot tissue taken approximately 20 cm above the soil surface</tissue>
    </source>
</reference>
<dbReference type="EMBL" id="GBRH01239964">
    <property type="protein sequence ID" value="JAD57931.1"/>
    <property type="molecule type" value="Transcribed_RNA"/>
</dbReference>
<protein>
    <submittedName>
        <fullName evidence="1">Uncharacterized protein</fullName>
    </submittedName>
</protein>
<reference evidence="1" key="2">
    <citation type="journal article" date="2015" name="Data Brief">
        <title>Shoot transcriptome of the giant reed, Arundo donax.</title>
        <authorList>
            <person name="Barrero R.A."/>
            <person name="Guerrero F.D."/>
            <person name="Moolhuijzen P."/>
            <person name="Goolsby J.A."/>
            <person name="Tidwell J."/>
            <person name="Bellgard S.E."/>
            <person name="Bellgard M.I."/>
        </authorList>
    </citation>
    <scope>NUCLEOTIDE SEQUENCE</scope>
    <source>
        <tissue evidence="1">Shoot tissue taken approximately 20 cm above the soil surface</tissue>
    </source>
</reference>
<evidence type="ECO:0000313" key="1">
    <source>
        <dbReference type="EMBL" id="JAD57931.1"/>
    </source>
</evidence>
<name>A0A0A9B3I0_ARUDO</name>
<sequence length="41" mass="4483">MSPSSNVSSSPLSHFPSRMCCPCCCCCCCRVIRLDDLWASP</sequence>
<dbReference type="AlphaFoldDB" id="A0A0A9B3I0"/>
<proteinExistence type="predicted"/>